<accession>A0A3N4J0E4</accession>
<gene>
    <name evidence="1" type="ORF">L873DRAFT_1818905</name>
    <name evidence="2" type="ORF">L873DRAFT_1818910</name>
</gene>
<keyword evidence="3" id="KW-1185">Reference proteome</keyword>
<sequence length="56" mass="6605">MFKFRLLEERKKNTIGLDTTVVADVRTSQAIYLDIINHRLLEHSPPKALKKNKEKR</sequence>
<evidence type="ECO:0000313" key="3">
    <source>
        <dbReference type="Proteomes" id="UP000276215"/>
    </source>
</evidence>
<organism evidence="2 3">
    <name type="scientific">Choiromyces venosus 120613-1</name>
    <dbReference type="NCBI Taxonomy" id="1336337"/>
    <lineage>
        <taxon>Eukaryota</taxon>
        <taxon>Fungi</taxon>
        <taxon>Dikarya</taxon>
        <taxon>Ascomycota</taxon>
        <taxon>Pezizomycotina</taxon>
        <taxon>Pezizomycetes</taxon>
        <taxon>Pezizales</taxon>
        <taxon>Tuberaceae</taxon>
        <taxon>Choiromyces</taxon>
    </lineage>
</organism>
<feature type="non-terminal residue" evidence="2">
    <location>
        <position position="56"/>
    </location>
</feature>
<evidence type="ECO:0000313" key="2">
    <source>
        <dbReference type="EMBL" id="RPA91729.1"/>
    </source>
</evidence>
<proteinExistence type="predicted"/>
<dbReference type="Proteomes" id="UP000276215">
    <property type="component" value="Unassembled WGS sequence"/>
</dbReference>
<dbReference type="AlphaFoldDB" id="A0A3N4J0E4"/>
<name>A0A3N4J0E4_9PEZI</name>
<evidence type="ECO:0000313" key="1">
    <source>
        <dbReference type="EMBL" id="RPA91726.1"/>
    </source>
</evidence>
<reference evidence="2 3" key="1">
    <citation type="journal article" date="2018" name="Nat. Ecol. Evol.">
        <title>Pezizomycetes genomes reveal the molecular basis of ectomycorrhizal truffle lifestyle.</title>
        <authorList>
            <person name="Murat C."/>
            <person name="Payen T."/>
            <person name="Noel B."/>
            <person name="Kuo A."/>
            <person name="Morin E."/>
            <person name="Chen J."/>
            <person name="Kohler A."/>
            <person name="Krizsan K."/>
            <person name="Balestrini R."/>
            <person name="Da Silva C."/>
            <person name="Montanini B."/>
            <person name="Hainaut M."/>
            <person name="Levati E."/>
            <person name="Barry K.W."/>
            <person name="Belfiori B."/>
            <person name="Cichocki N."/>
            <person name="Clum A."/>
            <person name="Dockter R.B."/>
            <person name="Fauchery L."/>
            <person name="Guy J."/>
            <person name="Iotti M."/>
            <person name="Le Tacon F."/>
            <person name="Lindquist E.A."/>
            <person name="Lipzen A."/>
            <person name="Malagnac F."/>
            <person name="Mello A."/>
            <person name="Molinier V."/>
            <person name="Miyauchi S."/>
            <person name="Poulain J."/>
            <person name="Riccioni C."/>
            <person name="Rubini A."/>
            <person name="Sitrit Y."/>
            <person name="Splivallo R."/>
            <person name="Traeger S."/>
            <person name="Wang M."/>
            <person name="Zifcakova L."/>
            <person name="Wipf D."/>
            <person name="Zambonelli A."/>
            <person name="Paolocci F."/>
            <person name="Nowrousian M."/>
            <person name="Ottonello S."/>
            <person name="Baldrian P."/>
            <person name="Spatafora J.W."/>
            <person name="Henrissat B."/>
            <person name="Nagy L.G."/>
            <person name="Aury J.M."/>
            <person name="Wincker P."/>
            <person name="Grigoriev I.V."/>
            <person name="Bonfante P."/>
            <person name="Martin F.M."/>
        </authorList>
    </citation>
    <scope>NUCLEOTIDE SEQUENCE [LARGE SCALE GENOMIC DNA]</scope>
    <source>
        <strain evidence="2 3">120613-1</strain>
    </source>
</reference>
<dbReference type="EMBL" id="ML120489">
    <property type="protein sequence ID" value="RPA91729.1"/>
    <property type="molecule type" value="Genomic_DNA"/>
</dbReference>
<protein>
    <submittedName>
        <fullName evidence="2">Uncharacterized protein</fullName>
    </submittedName>
</protein>
<dbReference type="EMBL" id="ML120489">
    <property type="protein sequence ID" value="RPA91726.1"/>
    <property type="molecule type" value="Genomic_DNA"/>
</dbReference>